<organism evidence="2 3">
    <name type="scientific">Rhodobacter xanthinilyticus</name>
    <dbReference type="NCBI Taxonomy" id="1850250"/>
    <lineage>
        <taxon>Bacteria</taxon>
        <taxon>Pseudomonadati</taxon>
        <taxon>Pseudomonadota</taxon>
        <taxon>Alphaproteobacteria</taxon>
        <taxon>Rhodobacterales</taxon>
        <taxon>Rhodobacter group</taxon>
        <taxon>Rhodobacter</taxon>
    </lineage>
</organism>
<evidence type="ECO:0000313" key="3">
    <source>
        <dbReference type="Proteomes" id="UP000176562"/>
    </source>
</evidence>
<evidence type="ECO:0000256" key="1">
    <source>
        <dbReference type="SAM" id="Phobius"/>
    </source>
</evidence>
<protein>
    <submittedName>
        <fullName evidence="2">Uncharacterized protein</fullName>
    </submittedName>
</protein>
<keyword evidence="1" id="KW-0472">Membrane</keyword>
<dbReference type="KEGG" id="rhp:LPB142_09355"/>
<sequence length="70" mass="7672">MRAGSRRSAEGGGMRLFDPQEPMFRPLWVRIAVCAVPLMASAYVFAVGYVLPGALLAGLGGWVFRRMFLP</sequence>
<name>A0A1D9MCB5_9RHOB</name>
<keyword evidence="1" id="KW-1133">Transmembrane helix</keyword>
<gene>
    <name evidence="2" type="ORF">LPB142_09355</name>
</gene>
<evidence type="ECO:0000313" key="2">
    <source>
        <dbReference type="EMBL" id="AOZ69492.1"/>
    </source>
</evidence>
<dbReference type="Proteomes" id="UP000176562">
    <property type="component" value="Chromosome"/>
</dbReference>
<accession>A0A1D9MCB5</accession>
<proteinExistence type="predicted"/>
<feature type="transmembrane region" description="Helical" evidence="1">
    <location>
        <begin position="46"/>
        <end position="64"/>
    </location>
</feature>
<dbReference type="AlphaFoldDB" id="A0A1D9MCB5"/>
<dbReference type="STRING" id="1850250.LPB142_09355"/>
<keyword evidence="3" id="KW-1185">Reference proteome</keyword>
<dbReference type="EMBL" id="CP017781">
    <property type="protein sequence ID" value="AOZ69492.1"/>
    <property type="molecule type" value="Genomic_DNA"/>
</dbReference>
<keyword evidence="1" id="KW-0812">Transmembrane</keyword>
<reference evidence="2 3" key="1">
    <citation type="submission" date="2016-10" db="EMBL/GenBank/DDBJ databases">
        <title>Rhodobacter sp. LPB0142, isolated from sea water.</title>
        <authorList>
            <person name="Kim E."/>
            <person name="Yi H."/>
        </authorList>
    </citation>
    <scope>NUCLEOTIDE SEQUENCE [LARGE SCALE GENOMIC DNA]</scope>
    <source>
        <strain evidence="2 3">LPB0142</strain>
    </source>
</reference>